<proteinExistence type="predicted"/>
<dbReference type="EMBL" id="SNXS01000002">
    <property type="protein sequence ID" value="TDP72530.1"/>
    <property type="molecule type" value="Genomic_DNA"/>
</dbReference>
<protein>
    <submittedName>
        <fullName evidence="1">Uncharacterized protein</fullName>
    </submittedName>
</protein>
<name>A0A4R6QNX1_9BURK</name>
<dbReference type="AlphaFoldDB" id="A0A4R6QNX1"/>
<keyword evidence="2" id="KW-1185">Reference proteome</keyword>
<evidence type="ECO:0000313" key="2">
    <source>
        <dbReference type="Proteomes" id="UP000295361"/>
    </source>
</evidence>
<dbReference type="InParanoid" id="A0A4R6QNX1"/>
<sequence length="148" mass="17039">MGWAKKLNHTEPVWYEYRSALEFEDDPTETPEGLLIVCQWKRKDGPKPENWTFGLLYGGERIYAIDVQPLMHHTNKVGKGRPFYLQRIRGNHEHTWSEEGYGYAEPFMLIPVDGPAAWKDFLDRAGIADAPFVHPDKAINDGQQELAL</sequence>
<evidence type="ECO:0000313" key="1">
    <source>
        <dbReference type="EMBL" id="TDP72530.1"/>
    </source>
</evidence>
<reference evidence="1 2" key="1">
    <citation type="submission" date="2019-03" db="EMBL/GenBank/DDBJ databases">
        <title>Genomic Encyclopedia of Type Strains, Phase IV (KMG-IV): sequencing the most valuable type-strain genomes for metagenomic binning, comparative biology and taxonomic classification.</title>
        <authorList>
            <person name="Goeker M."/>
        </authorList>
    </citation>
    <scope>NUCLEOTIDE SEQUENCE [LARGE SCALE GENOMIC DNA]</scope>
    <source>
        <strain evidence="1 2">DSM 16998</strain>
    </source>
</reference>
<dbReference type="Proteomes" id="UP000295361">
    <property type="component" value="Unassembled WGS sequence"/>
</dbReference>
<organism evidence="1 2">
    <name type="scientific">Roseateles toxinivorans</name>
    <dbReference type="NCBI Taxonomy" id="270368"/>
    <lineage>
        <taxon>Bacteria</taxon>
        <taxon>Pseudomonadati</taxon>
        <taxon>Pseudomonadota</taxon>
        <taxon>Betaproteobacteria</taxon>
        <taxon>Burkholderiales</taxon>
        <taxon>Sphaerotilaceae</taxon>
        <taxon>Roseateles</taxon>
    </lineage>
</organism>
<gene>
    <name evidence="1" type="ORF">DES47_102275</name>
</gene>
<comment type="caution">
    <text evidence="1">The sequence shown here is derived from an EMBL/GenBank/DDBJ whole genome shotgun (WGS) entry which is preliminary data.</text>
</comment>
<accession>A0A4R6QNX1</accession>